<dbReference type="AlphaFoldDB" id="A0A6P5MYR8"/>
<name>A0A6P5MYR8_ARADU</name>
<keyword evidence="2" id="KW-1185">Reference proteome</keyword>
<sequence>MSTKKVTRVDDEGQSKMPGKKITNNKDNSINEGEGQIKMPMEKFKEENHIVKMKSNIHEGQSGKKPTRKKVPMKKSKVKDEKAKMNINGGDGQSKKLTDKKMPMKKSNEEDANEEEHKIESLIPAMTLDEFFKKYGISLDENDEEYEYDYDDHNPSVGDSSNSQHGTKKKVCGPTQLKHIHAMERQIELTWYNGKPIGPTKTQVQLFSQFLGTIARNSNLVMLLYTNWQAVSNETKTSMLDYAKVISDKNRENRSKQKWNHRMGPISFELVRDELRATKEDNEDPSQADMFVVTRTNKKGETDSGTQETTQEDMM</sequence>
<dbReference type="InterPro" id="IPR004252">
    <property type="entry name" value="Probable_transposase_24"/>
</dbReference>
<feature type="region of interest" description="Disordered" evidence="1">
    <location>
        <begin position="278"/>
        <end position="315"/>
    </location>
</feature>
<organism evidence="2 3">
    <name type="scientific">Arachis duranensis</name>
    <name type="common">Wild peanut</name>
    <dbReference type="NCBI Taxonomy" id="130453"/>
    <lineage>
        <taxon>Eukaryota</taxon>
        <taxon>Viridiplantae</taxon>
        <taxon>Streptophyta</taxon>
        <taxon>Embryophyta</taxon>
        <taxon>Tracheophyta</taxon>
        <taxon>Spermatophyta</taxon>
        <taxon>Magnoliopsida</taxon>
        <taxon>eudicotyledons</taxon>
        <taxon>Gunneridae</taxon>
        <taxon>Pentapetalae</taxon>
        <taxon>rosids</taxon>
        <taxon>fabids</taxon>
        <taxon>Fabales</taxon>
        <taxon>Fabaceae</taxon>
        <taxon>Papilionoideae</taxon>
        <taxon>50 kb inversion clade</taxon>
        <taxon>dalbergioids sensu lato</taxon>
        <taxon>Dalbergieae</taxon>
        <taxon>Pterocarpus clade</taxon>
        <taxon>Arachis</taxon>
    </lineage>
</organism>
<dbReference type="PANTHER" id="PTHR33144">
    <property type="entry name" value="OS10G0409366 PROTEIN-RELATED"/>
    <property type="match status" value="1"/>
</dbReference>
<feature type="compositionally biased region" description="Basic residues" evidence="1">
    <location>
        <begin position="65"/>
        <end position="77"/>
    </location>
</feature>
<evidence type="ECO:0000313" key="3">
    <source>
        <dbReference type="RefSeq" id="XP_020989715.2"/>
    </source>
</evidence>
<feature type="region of interest" description="Disordered" evidence="1">
    <location>
        <begin position="54"/>
        <end position="117"/>
    </location>
</feature>
<protein>
    <submittedName>
        <fullName evidence="3">Uncharacterized protein LOC107470749</fullName>
    </submittedName>
</protein>
<reference evidence="2" key="1">
    <citation type="journal article" date="2016" name="Nat. Genet.">
        <title>The genome sequences of Arachis duranensis and Arachis ipaensis, the diploid ancestors of cultivated peanut.</title>
        <authorList>
            <person name="Bertioli D.J."/>
            <person name="Cannon S.B."/>
            <person name="Froenicke L."/>
            <person name="Huang G."/>
            <person name="Farmer A.D."/>
            <person name="Cannon E.K."/>
            <person name="Liu X."/>
            <person name="Gao D."/>
            <person name="Clevenger J."/>
            <person name="Dash S."/>
            <person name="Ren L."/>
            <person name="Moretzsohn M.C."/>
            <person name="Shirasawa K."/>
            <person name="Huang W."/>
            <person name="Vidigal B."/>
            <person name="Abernathy B."/>
            <person name="Chu Y."/>
            <person name="Niederhuth C.E."/>
            <person name="Umale P."/>
            <person name="Araujo A.C."/>
            <person name="Kozik A."/>
            <person name="Kim K.D."/>
            <person name="Burow M.D."/>
            <person name="Varshney R.K."/>
            <person name="Wang X."/>
            <person name="Zhang X."/>
            <person name="Barkley N."/>
            <person name="Guimaraes P.M."/>
            <person name="Isobe S."/>
            <person name="Guo B."/>
            <person name="Liao B."/>
            <person name="Stalker H.T."/>
            <person name="Schmitz R.J."/>
            <person name="Scheffler B.E."/>
            <person name="Leal-Bertioli S.C."/>
            <person name="Xun X."/>
            <person name="Jackson S.A."/>
            <person name="Michelmore R."/>
            <person name="Ozias-Akins P."/>
        </authorList>
    </citation>
    <scope>NUCLEOTIDE SEQUENCE [LARGE SCALE GENOMIC DNA]</scope>
    <source>
        <strain evidence="2">cv. V14167</strain>
    </source>
</reference>
<reference evidence="3" key="2">
    <citation type="submission" date="2025-08" db="UniProtKB">
        <authorList>
            <consortium name="RefSeq"/>
        </authorList>
    </citation>
    <scope>IDENTIFICATION</scope>
    <source>
        <tissue evidence="3">Whole plant</tissue>
    </source>
</reference>
<feature type="region of interest" description="Disordered" evidence="1">
    <location>
        <begin position="1"/>
        <end position="39"/>
    </location>
</feature>
<evidence type="ECO:0000256" key="1">
    <source>
        <dbReference type="SAM" id="MobiDB-lite"/>
    </source>
</evidence>
<dbReference type="KEGG" id="adu:107470749"/>
<dbReference type="RefSeq" id="XP_020989715.2">
    <property type="nucleotide sequence ID" value="XM_021134056.2"/>
</dbReference>
<accession>A0A6P5MYR8</accession>
<dbReference type="Proteomes" id="UP000515211">
    <property type="component" value="Chromosome 10"/>
</dbReference>
<feature type="compositionally biased region" description="Basic and acidic residues" evidence="1">
    <location>
        <begin position="93"/>
        <end position="117"/>
    </location>
</feature>
<dbReference type="GeneID" id="107470749"/>
<dbReference type="Pfam" id="PF03004">
    <property type="entry name" value="Transposase_24"/>
    <property type="match status" value="1"/>
</dbReference>
<gene>
    <name evidence="3" type="primary">LOC107470749</name>
</gene>
<dbReference type="PANTHER" id="PTHR33144:SF16">
    <property type="entry name" value="OS02G0129000 PROTEIN"/>
    <property type="match status" value="1"/>
</dbReference>
<proteinExistence type="predicted"/>
<evidence type="ECO:0000313" key="2">
    <source>
        <dbReference type="Proteomes" id="UP000515211"/>
    </source>
</evidence>